<dbReference type="HAMAP" id="MF_01808">
    <property type="entry name" value="Recomb_XerC_XerD"/>
    <property type="match status" value="1"/>
</dbReference>
<reference evidence="14 15" key="1">
    <citation type="submission" date="2022-08" db="EMBL/GenBank/DDBJ databases">
        <title>Aerococcaceae sp. nov isolated from spoiled eye mask.</title>
        <authorList>
            <person name="Zhou G."/>
            <person name="Xie X.-B."/>
            <person name="Shi Q.-S."/>
            <person name="Wang Y.-S."/>
            <person name="Wen X."/>
            <person name="Peng H."/>
            <person name="Yang X.-J."/>
            <person name="Tao H.-B."/>
            <person name="Huang X.-M."/>
        </authorList>
    </citation>
    <scope>NUCLEOTIDE SEQUENCE [LARGE SCALE GENOMIC DNA]</scope>
    <source>
        <strain evidence="15">DM20194951</strain>
    </source>
</reference>
<keyword evidence="4 10" id="KW-0132">Cell division</keyword>
<feature type="active site" evidence="10">
    <location>
        <position position="249"/>
    </location>
</feature>
<dbReference type="PROSITE" id="PS51900">
    <property type="entry name" value="CB"/>
    <property type="match status" value="1"/>
</dbReference>
<dbReference type="InterPro" id="IPR044068">
    <property type="entry name" value="CB"/>
</dbReference>
<dbReference type="InterPro" id="IPR010998">
    <property type="entry name" value="Integrase_recombinase_N"/>
</dbReference>
<keyword evidence="3 10" id="KW-0963">Cytoplasm</keyword>
<dbReference type="CDD" id="cd00798">
    <property type="entry name" value="INT_XerDC_C"/>
    <property type="match status" value="1"/>
</dbReference>
<dbReference type="Gene3D" id="1.10.150.130">
    <property type="match status" value="1"/>
</dbReference>
<accession>A0ABY5P6X8</accession>
<dbReference type="InterPro" id="IPR013762">
    <property type="entry name" value="Integrase-like_cat_sf"/>
</dbReference>
<dbReference type="InterPro" id="IPR011010">
    <property type="entry name" value="DNA_brk_join_enz"/>
</dbReference>
<comment type="similarity">
    <text evidence="2 10">Belongs to the 'phage' integrase family. XerC subfamily.</text>
</comment>
<keyword evidence="6 10" id="KW-0229">DNA integration</keyword>
<feature type="active site" description="O-(3'-phospho-DNA)-tyrosine intermediate" evidence="10">
    <location>
        <position position="281"/>
    </location>
</feature>
<evidence type="ECO:0000256" key="2">
    <source>
        <dbReference type="ARBA" id="ARBA00006657"/>
    </source>
</evidence>
<dbReference type="NCBIfam" id="NF040815">
    <property type="entry name" value="recomb_XerA_Arch"/>
    <property type="match status" value="1"/>
</dbReference>
<evidence type="ECO:0000313" key="14">
    <source>
        <dbReference type="EMBL" id="UUX34429.1"/>
    </source>
</evidence>
<evidence type="ECO:0000256" key="6">
    <source>
        <dbReference type="ARBA" id="ARBA00022908"/>
    </source>
</evidence>
<evidence type="ECO:0000256" key="9">
    <source>
        <dbReference type="ARBA" id="ARBA00023306"/>
    </source>
</evidence>
<comment type="subcellular location">
    <subcellularLocation>
        <location evidence="1 10">Cytoplasm</location>
    </subcellularLocation>
</comment>
<dbReference type="Pfam" id="PF02899">
    <property type="entry name" value="Phage_int_SAM_1"/>
    <property type="match status" value="1"/>
</dbReference>
<dbReference type="PANTHER" id="PTHR30349">
    <property type="entry name" value="PHAGE INTEGRASE-RELATED"/>
    <property type="match status" value="1"/>
</dbReference>
<dbReference type="PROSITE" id="PS51898">
    <property type="entry name" value="TYR_RECOMBINASE"/>
    <property type="match status" value="1"/>
</dbReference>
<dbReference type="InterPro" id="IPR050090">
    <property type="entry name" value="Tyrosine_recombinase_XerCD"/>
</dbReference>
<feature type="active site" evidence="10">
    <location>
        <position position="272"/>
    </location>
</feature>
<keyword evidence="5 10" id="KW-0159">Chromosome partition</keyword>
<evidence type="ECO:0000259" key="12">
    <source>
        <dbReference type="PROSITE" id="PS51898"/>
    </source>
</evidence>
<feature type="domain" description="Tyr recombinase" evidence="12">
    <location>
        <begin position="106"/>
        <end position="294"/>
    </location>
</feature>
<evidence type="ECO:0000256" key="11">
    <source>
        <dbReference type="NCBIfam" id="TIGR02224"/>
    </source>
</evidence>
<dbReference type="EMBL" id="CP102453">
    <property type="protein sequence ID" value="UUX34429.1"/>
    <property type="molecule type" value="Genomic_DNA"/>
</dbReference>
<dbReference type="NCBIfam" id="NF001399">
    <property type="entry name" value="PRK00283.1"/>
    <property type="match status" value="1"/>
</dbReference>
<protein>
    <recommendedName>
        <fullName evidence="10 11">Tyrosine recombinase XerC</fullName>
    </recommendedName>
</protein>
<feature type="active site" evidence="10">
    <location>
        <position position="246"/>
    </location>
</feature>
<evidence type="ECO:0000256" key="7">
    <source>
        <dbReference type="ARBA" id="ARBA00023125"/>
    </source>
</evidence>
<keyword evidence="8 10" id="KW-0233">DNA recombination</keyword>
<evidence type="ECO:0000259" key="13">
    <source>
        <dbReference type="PROSITE" id="PS51900"/>
    </source>
</evidence>
<sequence>MEQYIELFIQFLDVEKRYSAQTITAYSRDLSEFKQFLDSTGSTRLTDIQYTDIRLYVAHLTEHGYARTSIARKISSLRSFFRYAIQQEWIEQNPAELMNYKSKKQHLPDFFYESEMQAIIEAAKVSKLPNPQRNLAIIELLYATGLRVSELVNLTLEQIQTDIQLIRVIGKGNKERIVPIGDAAMQAIETYQNTERPLLLKLNLNPTANKYLFLSDKGKVITADQVRHILTKIVEEASLNLDIHPHKLRHTFATHLLNNGADMRSVQELLGHADLSSTQIYTHVTKSQLRQQYLQAHPRAKRLNQEDIE</sequence>
<feature type="domain" description="Core-binding (CB)" evidence="13">
    <location>
        <begin position="1"/>
        <end position="85"/>
    </location>
</feature>
<comment type="subunit">
    <text evidence="10">Forms a cyclic heterotetrameric complex composed of two molecules of XerC and two molecules of XerD.</text>
</comment>
<keyword evidence="7 10" id="KW-0238">DNA-binding</keyword>
<proteinExistence type="inferred from homology"/>
<dbReference type="InterPro" id="IPR011931">
    <property type="entry name" value="Recomb_XerC"/>
</dbReference>
<evidence type="ECO:0000256" key="8">
    <source>
        <dbReference type="ARBA" id="ARBA00023172"/>
    </source>
</evidence>
<gene>
    <name evidence="10 14" type="primary">xerC</name>
    <name evidence="14" type="ORF">NRE15_01920</name>
</gene>
<dbReference type="InterPro" id="IPR023009">
    <property type="entry name" value="Tyrosine_recombinase_XerC/XerD"/>
</dbReference>
<dbReference type="RefSeq" id="WP_313793932.1">
    <property type="nucleotide sequence ID" value="NZ_CP102453.1"/>
</dbReference>
<dbReference type="SUPFAM" id="SSF56349">
    <property type="entry name" value="DNA breaking-rejoining enzymes"/>
    <property type="match status" value="1"/>
</dbReference>
<dbReference type="Proteomes" id="UP001315967">
    <property type="component" value="Chromosome"/>
</dbReference>
<dbReference type="PANTHER" id="PTHR30349:SF77">
    <property type="entry name" value="TYROSINE RECOMBINASE XERC"/>
    <property type="match status" value="1"/>
</dbReference>
<feature type="active site" evidence="10">
    <location>
        <position position="147"/>
    </location>
</feature>
<evidence type="ECO:0000256" key="5">
    <source>
        <dbReference type="ARBA" id="ARBA00022829"/>
    </source>
</evidence>
<evidence type="ECO:0000256" key="1">
    <source>
        <dbReference type="ARBA" id="ARBA00004496"/>
    </source>
</evidence>
<keyword evidence="15" id="KW-1185">Reference proteome</keyword>
<evidence type="ECO:0000256" key="3">
    <source>
        <dbReference type="ARBA" id="ARBA00022490"/>
    </source>
</evidence>
<dbReference type="InterPro" id="IPR002104">
    <property type="entry name" value="Integrase_catalytic"/>
</dbReference>
<dbReference type="InterPro" id="IPR004107">
    <property type="entry name" value="Integrase_SAM-like_N"/>
</dbReference>
<name>A0ABY5P6X8_9LACT</name>
<dbReference type="NCBIfam" id="TIGR02224">
    <property type="entry name" value="recomb_XerC"/>
    <property type="match status" value="1"/>
</dbReference>
<dbReference type="Pfam" id="PF00589">
    <property type="entry name" value="Phage_integrase"/>
    <property type="match status" value="1"/>
</dbReference>
<evidence type="ECO:0000256" key="10">
    <source>
        <dbReference type="HAMAP-Rule" id="MF_01808"/>
    </source>
</evidence>
<keyword evidence="9 10" id="KW-0131">Cell cycle</keyword>
<dbReference type="Gene3D" id="1.10.443.10">
    <property type="entry name" value="Intergrase catalytic core"/>
    <property type="match status" value="1"/>
</dbReference>
<evidence type="ECO:0000313" key="15">
    <source>
        <dbReference type="Proteomes" id="UP001315967"/>
    </source>
</evidence>
<comment type="function">
    <text evidence="10">Site-specific tyrosine recombinase, which acts by catalyzing the cutting and rejoining of the recombining DNA molecules. The XerC-XerD complex is essential to convert dimers of the bacterial chromosome into monomers to permit their segregation at cell division. It also contributes to the segregational stability of plasmids.</text>
</comment>
<feature type="active site" evidence="10">
    <location>
        <position position="171"/>
    </location>
</feature>
<evidence type="ECO:0000256" key="4">
    <source>
        <dbReference type="ARBA" id="ARBA00022618"/>
    </source>
</evidence>
<organism evidence="14 15">
    <name type="scientific">Fundicoccus culcitae</name>
    <dbReference type="NCBI Taxonomy" id="2969821"/>
    <lineage>
        <taxon>Bacteria</taxon>
        <taxon>Bacillati</taxon>
        <taxon>Bacillota</taxon>
        <taxon>Bacilli</taxon>
        <taxon>Lactobacillales</taxon>
        <taxon>Aerococcaceae</taxon>
        <taxon>Fundicoccus</taxon>
    </lineage>
</organism>